<keyword evidence="2" id="KW-1185">Reference proteome</keyword>
<sequence length="161" mass="17409">MGDRMTRLAGNIPVTCALLVSVTRKWESVMSDVSTALGVRLYPDLVERGGLAPALIEIAARYELDLGRVTAPEQGRARFTCAELHSDQGVVCVGLGSQARYFMIDLRVSGEVQARGDAMDLVQVAQLAAAWRAGLTLAELTARFPFMEETKRRPASVAQAS</sequence>
<proteinExistence type="predicted"/>
<evidence type="ECO:0000313" key="2">
    <source>
        <dbReference type="Proteomes" id="UP000198243"/>
    </source>
</evidence>
<gene>
    <name evidence="1" type="ORF">GA0070607_0723</name>
</gene>
<dbReference type="Proteomes" id="UP000198243">
    <property type="component" value="Chromosome I"/>
</dbReference>
<evidence type="ECO:0000313" key="1">
    <source>
        <dbReference type="EMBL" id="SCE71790.1"/>
    </source>
</evidence>
<dbReference type="EMBL" id="LT607412">
    <property type="protein sequence ID" value="SCE71790.1"/>
    <property type="molecule type" value="Genomic_DNA"/>
</dbReference>
<protein>
    <submittedName>
        <fullName evidence="1">Uncharacterized protein</fullName>
    </submittedName>
</protein>
<name>A0A1C4UJD8_9ACTN</name>
<organism evidence="1 2">
    <name type="scientific">Micromonospora coriariae</name>
    <dbReference type="NCBI Taxonomy" id="285665"/>
    <lineage>
        <taxon>Bacteria</taxon>
        <taxon>Bacillati</taxon>
        <taxon>Actinomycetota</taxon>
        <taxon>Actinomycetes</taxon>
        <taxon>Micromonosporales</taxon>
        <taxon>Micromonosporaceae</taxon>
        <taxon>Micromonospora</taxon>
    </lineage>
</organism>
<accession>A0A1C4UJD8</accession>
<dbReference type="AlphaFoldDB" id="A0A1C4UJD8"/>
<reference evidence="2" key="1">
    <citation type="submission" date="2016-06" db="EMBL/GenBank/DDBJ databases">
        <authorList>
            <person name="Varghese N."/>
            <person name="Submissions Spin"/>
        </authorList>
    </citation>
    <scope>NUCLEOTIDE SEQUENCE [LARGE SCALE GENOMIC DNA]</scope>
    <source>
        <strain evidence="2">DSM 44875</strain>
    </source>
</reference>